<dbReference type="Pfam" id="PF00326">
    <property type="entry name" value="Peptidase_S9"/>
    <property type="match status" value="1"/>
</dbReference>
<name>A0A2N0H5U6_9SPHN</name>
<keyword evidence="2" id="KW-0378">Hydrolase</keyword>
<dbReference type="EMBL" id="PHUF01000005">
    <property type="protein sequence ID" value="PKB14280.1"/>
    <property type="molecule type" value="Genomic_DNA"/>
</dbReference>
<evidence type="ECO:0000259" key="1">
    <source>
        <dbReference type="Pfam" id="PF00326"/>
    </source>
</evidence>
<dbReference type="Proteomes" id="UP000232587">
    <property type="component" value="Unassembled WGS sequence"/>
</dbReference>
<evidence type="ECO:0000313" key="3">
    <source>
        <dbReference type="Proteomes" id="UP000232587"/>
    </source>
</evidence>
<dbReference type="OrthoDB" id="100212at2"/>
<dbReference type="GO" id="GO:0008236">
    <property type="term" value="F:serine-type peptidase activity"/>
    <property type="evidence" value="ECO:0007669"/>
    <property type="project" value="InterPro"/>
</dbReference>
<dbReference type="InterPro" id="IPR029058">
    <property type="entry name" value="AB_hydrolase_fold"/>
</dbReference>
<dbReference type="InterPro" id="IPR001375">
    <property type="entry name" value="Peptidase_S9_cat"/>
</dbReference>
<dbReference type="InterPro" id="IPR011659">
    <property type="entry name" value="WD40"/>
</dbReference>
<feature type="domain" description="Peptidase S9 prolyl oligopeptidase catalytic" evidence="1">
    <location>
        <begin position="525"/>
        <end position="680"/>
    </location>
</feature>
<dbReference type="InterPro" id="IPR011042">
    <property type="entry name" value="6-blade_b-propeller_TolB-like"/>
</dbReference>
<gene>
    <name evidence="2" type="ORF">B0I00_2912</name>
</gene>
<proteinExistence type="predicted"/>
<dbReference type="GO" id="GO:0006508">
    <property type="term" value="P:proteolysis"/>
    <property type="evidence" value="ECO:0007669"/>
    <property type="project" value="InterPro"/>
</dbReference>
<keyword evidence="2" id="KW-0645">Protease</keyword>
<keyword evidence="3" id="KW-1185">Reference proteome</keyword>
<protein>
    <submittedName>
        <fullName evidence="2">Dipeptidyl aminopeptidase/acylaminoacyl peptidase</fullName>
    </submittedName>
</protein>
<dbReference type="NCBIfam" id="NF033523">
    <property type="entry name" value="lasso_peptidase"/>
    <property type="match status" value="1"/>
</dbReference>
<accession>A0A2N0H5U6</accession>
<dbReference type="SUPFAM" id="SSF82171">
    <property type="entry name" value="DPP6 N-terminal domain-like"/>
    <property type="match status" value="1"/>
</dbReference>
<dbReference type="InterPro" id="IPR053536">
    <property type="entry name" value="Lasso_peptide_isopeptidase"/>
</dbReference>
<dbReference type="Gene3D" id="3.40.50.1820">
    <property type="entry name" value="alpha/beta hydrolase"/>
    <property type="match status" value="1"/>
</dbReference>
<comment type="caution">
    <text evidence="2">The sequence shown here is derived from an EMBL/GenBank/DDBJ whole genome shotgun (WGS) entry which is preliminary data.</text>
</comment>
<dbReference type="Gene3D" id="2.120.10.30">
    <property type="entry name" value="TolB, C-terminal domain"/>
    <property type="match status" value="1"/>
</dbReference>
<dbReference type="SUPFAM" id="SSF53474">
    <property type="entry name" value="alpha/beta-Hydrolases"/>
    <property type="match status" value="1"/>
</dbReference>
<dbReference type="GO" id="GO:0004177">
    <property type="term" value="F:aminopeptidase activity"/>
    <property type="evidence" value="ECO:0007669"/>
    <property type="project" value="UniProtKB-KW"/>
</dbReference>
<organism evidence="2 3">
    <name type="scientific">Novosphingobium kunmingense</name>
    <dbReference type="NCBI Taxonomy" id="1211806"/>
    <lineage>
        <taxon>Bacteria</taxon>
        <taxon>Pseudomonadati</taxon>
        <taxon>Pseudomonadota</taxon>
        <taxon>Alphaproteobacteria</taxon>
        <taxon>Sphingomonadales</taxon>
        <taxon>Sphingomonadaceae</taxon>
        <taxon>Novosphingobium</taxon>
    </lineage>
</organism>
<sequence>MSFVLAVALAQASLPFDMLPLGASPTEQIDPCPYFDQAKGPGTTRPVTSSDLVELADIGRWDPSDPISPFGISPDGKQIAFVLRRANPAANGYCQRLMVMPLDAAKAPVERDRGGSLIRESYPLRNFTAIAAGWPQVIKPRWSPDGKTIAYIKRTGGTAQVWLVDAAGQEPPRQATLMPDDVEDLAWAKDGAALIVATRPALREEVDEIAREAHQGYLFDERFAPDMGDQPLPTRPHPLELTRWNIGDGTKRTAAPDEVALITPTRPGAVPSEARMFTVGPKGVAAWTQAVDPSKVLSPVELVLADGTGRRISCDERLCTRVAQLWWADDGHTLFGVVRGGWARSRTSVIAWRLGQKAPRVVLETDDMLIGCDKSGRELICAREGSTTPRRMVAINPVSGKERLIYNPNPQFGTRLRLGTVQRFHFRNAYGVECFADLVLPPGHRKGERHPLVVVQYNSVGFLRGGTGDVFPIQVLAGRGFAVLSFSRPDFLPAAKQGAAEIDVMREERKDWIDRRSTQSALEMAVQKAIDTGTVDPQRMGISGFSDGSSTVQWALINSRLFKVAAMGTCCEGPDSYPLSAGPSFQNQGREIGYRFFEPDADAFWKPMSMVANVDKIEAPILVQSSDSEYEGGLDVEAAFRLRHKPFELYVLPGEGHVKWQPAHRLAMYDRAVEWFEFWLMGRMTCAPAKAAQFDRWRKMRGAPANPVCGPSPLPDP</sequence>
<dbReference type="RefSeq" id="WP_100868090.1">
    <property type="nucleotide sequence ID" value="NZ_PHUF01000005.1"/>
</dbReference>
<reference evidence="2 3" key="1">
    <citation type="submission" date="2017-11" db="EMBL/GenBank/DDBJ databases">
        <title>Genomic Encyclopedia of Type Strains, Phase III (KMG-III): the genomes of soil and plant-associated and newly described type strains.</title>
        <authorList>
            <person name="Whitman W."/>
        </authorList>
    </citation>
    <scope>NUCLEOTIDE SEQUENCE [LARGE SCALE GENOMIC DNA]</scope>
    <source>
        <strain evidence="2 3">CGMCC 1.12274</strain>
    </source>
</reference>
<evidence type="ECO:0000313" key="2">
    <source>
        <dbReference type="EMBL" id="PKB14280.1"/>
    </source>
</evidence>
<dbReference type="AlphaFoldDB" id="A0A2N0H5U6"/>
<keyword evidence="2" id="KW-0031">Aminopeptidase</keyword>
<dbReference type="Pfam" id="PF07676">
    <property type="entry name" value="PD40"/>
    <property type="match status" value="2"/>
</dbReference>